<organism evidence="2 3">
    <name type="scientific">Castilleja foliolosa</name>
    <dbReference type="NCBI Taxonomy" id="1961234"/>
    <lineage>
        <taxon>Eukaryota</taxon>
        <taxon>Viridiplantae</taxon>
        <taxon>Streptophyta</taxon>
        <taxon>Embryophyta</taxon>
        <taxon>Tracheophyta</taxon>
        <taxon>Spermatophyta</taxon>
        <taxon>Magnoliopsida</taxon>
        <taxon>eudicotyledons</taxon>
        <taxon>Gunneridae</taxon>
        <taxon>Pentapetalae</taxon>
        <taxon>asterids</taxon>
        <taxon>lamiids</taxon>
        <taxon>Lamiales</taxon>
        <taxon>Orobanchaceae</taxon>
        <taxon>Pedicularideae</taxon>
        <taxon>Castillejinae</taxon>
        <taxon>Castilleja</taxon>
    </lineage>
</organism>
<proteinExistence type="predicted"/>
<evidence type="ECO:0000313" key="2">
    <source>
        <dbReference type="EMBL" id="KAL3634471.1"/>
    </source>
</evidence>
<accession>A0ABD3CYU2</accession>
<dbReference type="Proteomes" id="UP001632038">
    <property type="component" value="Unassembled WGS sequence"/>
</dbReference>
<dbReference type="PANTHER" id="PTHR34775">
    <property type="entry name" value="TRANSMEMBRANE PROTEIN"/>
    <property type="match status" value="1"/>
</dbReference>
<keyword evidence="3" id="KW-1185">Reference proteome</keyword>
<sequence>MIPKFQDQNKPFAKHFMAPTISAPSKATPPRNKILSERNENSLNSDFQIPKPEKKKYDPLTNYLSPRPKNLPSSAFDPSVLRPPPTLIGEQDQLAQKMKPITVSILNFGGGFRSTAATGMSSRVAREASIRNSRRLRLTRLMIGEKIRDRLWVVGLREGKGEKEEVFLQIRSLERMRLIIGHLRRVLCLQSLGDMRGEEGGFGIESSNGGANPDNWVKRKDDEG</sequence>
<dbReference type="PANTHER" id="PTHR34775:SF6">
    <property type="entry name" value="TRANSMEMBRANE PROTEIN"/>
    <property type="match status" value="1"/>
</dbReference>
<dbReference type="AlphaFoldDB" id="A0ABD3CYU2"/>
<feature type="region of interest" description="Disordered" evidence="1">
    <location>
        <begin position="1"/>
        <end position="57"/>
    </location>
</feature>
<dbReference type="EMBL" id="JAVIJP010000028">
    <property type="protein sequence ID" value="KAL3634471.1"/>
    <property type="molecule type" value="Genomic_DNA"/>
</dbReference>
<feature type="region of interest" description="Disordered" evidence="1">
    <location>
        <begin position="200"/>
        <end position="224"/>
    </location>
</feature>
<reference evidence="3" key="1">
    <citation type="journal article" date="2024" name="IScience">
        <title>Strigolactones Initiate the Formation of Haustorium-like Structures in Castilleja.</title>
        <authorList>
            <person name="Buerger M."/>
            <person name="Peterson D."/>
            <person name="Chory J."/>
        </authorList>
    </citation>
    <scope>NUCLEOTIDE SEQUENCE [LARGE SCALE GENOMIC DNA]</scope>
</reference>
<name>A0ABD3CYU2_9LAMI</name>
<gene>
    <name evidence="2" type="ORF">CASFOL_021525</name>
</gene>
<protein>
    <submittedName>
        <fullName evidence="2">Uncharacterized protein</fullName>
    </submittedName>
</protein>
<comment type="caution">
    <text evidence="2">The sequence shown here is derived from an EMBL/GenBank/DDBJ whole genome shotgun (WGS) entry which is preliminary data.</text>
</comment>
<evidence type="ECO:0000313" key="3">
    <source>
        <dbReference type="Proteomes" id="UP001632038"/>
    </source>
</evidence>
<evidence type="ECO:0000256" key="1">
    <source>
        <dbReference type="SAM" id="MobiDB-lite"/>
    </source>
</evidence>